<gene>
    <name evidence="1" type="ORF">NDU88_005206</name>
</gene>
<accession>A0AAV7TWG8</accession>
<dbReference type="AlphaFoldDB" id="A0AAV7TWG8"/>
<dbReference type="Proteomes" id="UP001066276">
    <property type="component" value="Chromosome 3_2"/>
</dbReference>
<dbReference type="EMBL" id="JANPWB010000006">
    <property type="protein sequence ID" value="KAJ1179978.1"/>
    <property type="molecule type" value="Genomic_DNA"/>
</dbReference>
<organism evidence="1 2">
    <name type="scientific">Pleurodeles waltl</name>
    <name type="common">Iberian ribbed newt</name>
    <dbReference type="NCBI Taxonomy" id="8319"/>
    <lineage>
        <taxon>Eukaryota</taxon>
        <taxon>Metazoa</taxon>
        <taxon>Chordata</taxon>
        <taxon>Craniata</taxon>
        <taxon>Vertebrata</taxon>
        <taxon>Euteleostomi</taxon>
        <taxon>Amphibia</taxon>
        <taxon>Batrachia</taxon>
        <taxon>Caudata</taxon>
        <taxon>Salamandroidea</taxon>
        <taxon>Salamandridae</taxon>
        <taxon>Pleurodelinae</taxon>
        <taxon>Pleurodeles</taxon>
    </lineage>
</organism>
<proteinExistence type="predicted"/>
<comment type="caution">
    <text evidence="1">The sequence shown here is derived from an EMBL/GenBank/DDBJ whole genome shotgun (WGS) entry which is preliminary data.</text>
</comment>
<reference evidence="1" key="1">
    <citation type="journal article" date="2022" name="bioRxiv">
        <title>Sequencing and chromosome-scale assembly of the giantPleurodeles waltlgenome.</title>
        <authorList>
            <person name="Brown T."/>
            <person name="Elewa A."/>
            <person name="Iarovenko S."/>
            <person name="Subramanian E."/>
            <person name="Araus A.J."/>
            <person name="Petzold A."/>
            <person name="Susuki M."/>
            <person name="Suzuki K.-i.T."/>
            <person name="Hayashi T."/>
            <person name="Toyoda A."/>
            <person name="Oliveira C."/>
            <person name="Osipova E."/>
            <person name="Leigh N.D."/>
            <person name="Simon A."/>
            <person name="Yun M.H."/>
        </authorList>
    </citation>
    <scope>NUCLEOTIDE SEQUENCE</scope>
    <source>
        <strain evidence="1">20211129_DDA</strain>
        <tissue evidence="1">Liver</tissue>
    </source>
</reference>
<keyword evidence="2" id="KW-1185">Reference proteome</keyword>
<sequence>MSEWAVAEEIRMKHVRHDDRLADNVVAWALMITELEEDDDGSITLEALGIESESTVSIGTRAPLAKWGDTEGLTAR</sequence>
<evidence type="ECO:0000313" key="2">
    <source>
        <dbReference type="Proteomes" id="UP001066276"/>
    </source>
</evidence>
<protein>
    <submittedName>
        <fullName evidence="1">Uncharacterized protein</fullName>
    </submittedName>
</protein>
<evidence type="ECO:0000313" key="1">
    <source>
        <dbReference type="EMBL" id="KAJ1179978.1"/>
    </source>
</evidence>
<name>A0AAV7TWG8_PLEWA</name>